<dbReference type="InterPro" id="IPR029045">
    <property type="entry name" value="ClpP/crotonase-like_dom_sf"/>
</dbReference>
<dbReference type="InterPro" id="IPR001753">
    <property type="entry name" value="Enoyl-CoA_hydra/iso"/>
</dbReference>
<evidence type="ECO:0000313" key="3">
    <source>
        <dbReference type="EMBL" id="QMW22936.1"/>
    </source>
</evidence>
<feature type="compositionally biased region" description="Gly residues" evidence="2">
    <location>
        <begin position="93"/>
        <end position="103"/>
    </location>
</feature>
<dbReference type="Gene3D" id="3.90.226.10">
    <property type="entry name" value="2-enoyl-CoA Hydratase, Chain A, domain 1"/>
    <property type="match status" value="1"/>
</dbReference>
<comment type="similarity">
    <text evidence="1">Belongs to the enoyl-CoA hydratase/isomerase family.</text>
</comment>
<dbReference type="PANTHER" id="PTHR43684">
    <property type="match status" value="1"/>
</dbReference>
<dbReference type="RefSeq" id="WP_182296296.1">
    <property type="nucleotide sequence ID" value="NZ_CP059851.1"/>
</dbReference>
<accession>A0A7G5IHU4</accession>
<evidence type="ECO:0000256" key="1">
    <source>
        <dbReference type="ARBA" id="ARBA00005254"/>
    </source>
</evidence>
<dbReference type="NCBIfam" id="NF006109">
    <property type="entry name" value="PRK08260.1"/>
    <property type="match status" value="1"/>
</dbReference>
<organism evidence="3 4">
    <name type="scientific">Sandaracinobacteroides saxicola</name>
    <dbReference type="NCBI Taxonomy" id="2759707"/>
    <lineage>
        <taxon>Bacteria</taxon>
        <taxon>Pseudomonadati</taxon>
        <taxon>Pseudomonadota</taxon>
        <taxon>Alphaproteobacteria</taxon>
        <taxon>Sphingomonadales</taxon>
        <taxon>Sphingosinicellaceae</taxon>
        <taxon>Sandaracinobacteroides</taxon>
    </lineage>
</organism>
<sequence>MAFTQIDLAVADGIATLTLNRPDRLNAFTGTMMHEMIAAFDQTDADDSVRAVIVTGAGRAFCAGADLSEGAKTFDYENRTDANSTRLPSPSGEGSGVGPGVGESGTRSTPTRPDGTTDYSHPAVRDGGGRLTLRIFESLKPVIGAINGAAVGVGATMQLPMDIRIASTAARFGFVFARRGIVPEAASSWFLPRLVGIAQAMEWCATGRLFDAAEAHAGGLVSRVVEPDALLATATALAREIADNTAPVSVTLTRQMLWRMLGADHPMEAHKVDSRAIWARGRQGDAREGVMSFLEKRPARYPDTVSKDLPDFYPWWPDRPYA</sequence>
<evidence type="ECO:0000256" key="2">
    <source>
        <dbReference type="SAM" id="MobiDB-lite"/>
    </source>
</evidence>
<name>A0A7G5IHU4_9SPHN</name>
<dbReference type="GO" id="GO:0003824">
    <property type="term" value="F:catalytic activity"/>
    <property type="evidence" value="ECO:0007669"/>
    <property type="project" value="UniProtKB-ARBA"/>
</dbReference>
<proteinExistence type="inferred from homology"/>
<dbReference type="CDD" id="cd06558">
    <property type="entry name" value="crotonase-like"/>
    <property type="match status" value="1"/>
</dbReference>
<protein>
    <submittedName>
        <fullName evidence="3">Crotonase/enoyl-CoA hydratase family protein</fullName>
    </submittedName>
</protein>
<keyword evidence="4" id="KW-1185">Reference proteome</keyword>
<dbReference type="SUPFAM" id="SSF52096">
    <property type="entry name" value="ClpP/crotonase"/>
    <property type="match status" value="1"/>
</dbReference>
<dbReference type="AlphaFoldDB" id="A0A7G5IHU4"/>
<reference evidence="3 4" key="1">
    <citation type="submission" date="2020-07" db="EMBL/GenBank/DDBJ databases">
        <title>Complete genome sequence for Sandaracinobacter sp. M6.</title>
        <authorList>
            <person name="Tang Y."/>
            <person name="Liu Q."/>
            <person name="Guo Z."/>
            <person name="Lei P."/>
            <person name="Huang B."/>
        </authorList>
    </citation>
    <scope>NUCLEOTIDE SEQUENCE [LARGE SCALE GENOMIC DNA]</scope>
    <source>
        <strain evidence="3 4">M6</strain>
    </source>
</reference>
<evidence type="ECO:0000313" key="4">
    <source>
        <dbReference type="Proteomes" id="UP000515292"/>
    </source>
</evidence>
<dbReference type="EMBL" id="CP059851">
    <property type="protein sequence ID" value="QMW22936.1"/>
    <property type="molecule type" value="Genomic_DNA"/>
</dbReference>
<dbReference type="PANTHER" id="PTHR43684:SF4">
    <property type="entry name" value="ENOYL-COA HYDRATASE_ISOMERASE FAMILY PROTEIN (AFU_ORTHOLOGUE AFUA_1G01890)"/>
    <property type="match status" value="1"/>
</dbReference>
<gene>
    <name evidence="3" type="ORF">H3309_16860</name>
</gene>
<feature type="region of interest" description="Disordered" evidence="2">
    <location>
        <begin position="80"/>
        <end position="123"/>
    </location>
</feature>
<dbReference type="Pfam" id="PF00378">
    <property type="entry name" value="ECH_1"/>
    <property type="match status" value="2"/>
</dbReference>
<dbReference type="KEGG" id="sand:H3309_16860"/>
<dbReference type="Proteomes" id="UP000515292">
    <property type="component" value="Chromosome"/>
</dbReference>
<dbReference type="InterPro" id="IPR051053">
    <property type="entry name" value="ECH/Chromodomain_protein"/>
</dbReference>